<evidence type="ECO:0000313" key="2">
    <source>
        <dbReference type="Proteomes" id="UP000009223"/>
    </source>
</evidence>
<reference evidence="2" key="1">
    <citation type="submission" date="2009-12" db="EMBL/GenBank/DDBJ databases">
        <title>Complete sequence of Treponema primitia strain ZAS-2.</title>
        <authorList>
            <person name="Tetu S.G."/>
            <person name="Matson E."/>
            <person name="Ren Q."/>
            <person name="Seshadri R."/>
            <person name="Elbourne L."/>
            <person name="Hassan K.A."/>
            <person name="Durkin A."/>
            <person name="Radune D."/>
            <person name="Mohamoud Y."/>
            <person name="Shay R."/>
            <person name="Jin S."/>
            <person name="Zhang X."/>
            <person name="Lucey K."/>
            <person name="Ballor N.R."/>
            <person name="Ottesen E."/>
            <person name="Rosenthal R."/>
            <person name="Allen A."/>
            <person name="Leadbetter J.R."/>
            <person name="Paulsen I.T."/>
        </authorList>
    </citation>
    <scope>NUCLEOTIDE SEQUENCE [LARGE SCALE GENOMIC DNA]</scope>
    <source>
        <strain evidence="2">ATCC BAA-887 / DSM 12427 / ZAS-2</strain>
    </source>
</reference>
<accession>F5YI50</accession>
<organism evidence="1 2">
    <name type="scientific">Treponema primitia (strain ATCC BAA-887 / DSM 12427 / ZAS-2)</name>
    <dbReference type="NCBI Taxonomy" id="545694"/>
    <lineage>
        <taxon>Bacteria</taxon>
        <taxon>Pseudomonadati</taxon>
        <taxon>Spirochaetota</taxon>
        <taxon>Spirochaetia</taxon>
        <taxon>Spirochaetales</taxon>
        <taxon>Treponemataceae</taxon>
        <taxon>Treponema</taxon>
    </lineage>
</organism>
<proteinExistence type="predicted"/>
<evidence type="ECO:0008006" key="3">
    <source>
        <dbReference type="Google" id="ProtNLM"/>
    </source>
</evidence>
<gene>
    <name evidence="1" type="ordered locus">TREPR_0949</name>
</gene>
<dbReference type="EMBL" id="CP001843">
    <property type="protein sequence ID" value="AEF86624.1"/>
    <property type="molecule type" value="Genomic_DNA"/>
</dbReference>
<dbReference type="Pfam" id="PF14022">
    <property type="entry name" value="DUF4238"/>
    <property type="match status" value="1"/>
</dbReference>
<evidence type="ECO:0000313" key="1">
    <source>
        <dbReference type="EMBL" id="AEF86624.1"/>
    </source>
</evidence>
<dbReference type="eggNOG" id="ENOG5032XNR">
    <property type="taxonomic scope" value="Bacteria"/>
</dbReference>
<dbReference type="STRING" id="545694.TREPR_0949"/>
<protein>
    <recommendedName>
        <fullName evidence="3">DUF4238 domain-containing protein</fullName>
    </recommendedName>
</protein>
<reference evidence="1 2" key="2">
    <citation type="journal article" date="2011" name="ISME J.">
        <title>RNA-seq reveals cooperative metabolic interactions between two termite-gut spirochete species in co-culture.</title>
        <authorList>
            <person name="Rosenthal A.Z."/>
            <person name="Matson E.G."/>
            <person name="Eldar A."/>
            <person name="Leadbetter J.R."/>
        </authorList>
    </citation>
    <scope>NUCLEOTIDE SEQUENCE [LARGE SCALE GENOMIC DNA]</scope>
    <source>
        <strain evidence="2">ATCC BAA-887 / DSM 12427 / ZAS-2</strain>
    </source>
</reference>
<sequence>MFKTDLMNIAQEKYFYEAVPLNRAEFEFIAKFINSLDKTAHALMWSNFDNYNFCANSSEELLRKEGLEDYHSLIEALGIPIIKKIYKHDLSFFDNEKEKNDFSAFIGFQYSRTKKMRENIKKLFTFQNFTRLVSPEIRPDILANVLNFLFSDIIGNWVSSNAKILLIINQSNSDFITGDQPVINLKATSLESGIPTTSTEIYYPFSPKLAILLSETFTATELIIKDGDNIHYYNNFICDDSVSQVYAANSDCLNAYMKSDITK</sequence>
<dbReference type="Proteomes" id="UP000009223">
    <property type="component" value="Chromosome"/>
</dbReference>
<dbReference type="KEGG" id="tpi:TREPR_0949"/>
<keyword evidence="2" id="KW-1185">Reference proteome</keyword>
<dbReference type="HOGENOM" id="CLU_077971_0_0_12"/>
<name>F5YI50_TREPZ</name>
<dbReference type="AlphaFoldDB" id="F5YI50"/>
<dbReference type="InterPro" id="IPR025332">
    <property type="entry name" value="DUF4238"/>
</dbReference>